<feature type="compositionally biased region" description="Basic and acidic residues" evidence="1">
    <location>
        <begin position="610"/>
        <end position="632"/>
    </location>
</feature>
<feature type="compositionally biased region" description="Acidic residues" evidence="1">
    <location>
        <begin position="61"/>
        <end position="70"/>
    </location>
</feature>
<organism evidence="3 4">
    <name type="scientific">Phytophthora fragariaefolia</name>
    <dbReference type="NCBI Taxonomy" id="1490495"/>
    <lineage>
        <taxon>Eukaryota</taxon>
        <taxon>Sar</taxon>
        <taxon>Stramenopiles</taxon>
        <taxon>Oomycota</taxon>
        <taxon>Peronosporomycetes</taxon>
        <taxon>Peronosporales</taxon>
        <taxon>Peronosporaceae</taxon>
        <taxon>Phytophthora</taxon>
    </lineage>
</organism>
<dbReference type="InterPro" id="IPR006816">
    <property type="entry name" value="ELMO_dom"/>
</dbReference>
<feature type="compositionally biased region" description="Basic and acidic residues" evidence="1">
    <location>
        <begin position="586"/>
        <end position="596"/>
    </location>
</feature>
<reference evidence="3" key="1">
    <citation type="submission" date="2023-04" db="EMBL/GenBank/DDBJ databases">
        <title>Phytophthora fragariaefolia NBRC 109709.</title>
        <authorList>
            <person name="Ichikawa N."/>
            <person name="Sato H."/>
            <person name="Tonouchi N."/>
        </authorList>
    </citation>
    <scope>NUCLEOTIDE SEQUENCE</scope>
    <source>
        <strain evidence="3">NBRC 109709</strain>
    </source>
</reference>
<dbReference type="InterPro" id="IPR050868">
    <property type="entry name" value="ELMO_domain-containing"/>
</dbReference>
<feature type="region of interest" description="Disordered" evidence="1">
    <location>
        <begin position="1"/>
        <end position="125"/>
    </location>
</feature>
<dbReference type="PANTHER" id="PTHR12771:SF2">
    <property type="entry name" value="ELMO DOMAIN-CONTAINING PROTEIN 3"/>
    <property type="match status" value="1"/>
</dbReference>
<feature type="compositionally biased region" description="Polar residues" evidence="1">
    <location>
        <begin position="166"/>
        <end position="178"/>
    </location>
</feature>
<feature type="region of interest" description="Disordered" evidence="1">
    <location>
        <begin position="887"/>
        <end position="929"/>
    </location>
</feature>
<feature type="region of interest" description="Disordered" evidence="1">
    <location>
        <begin position="165"/>
        <end position="198"/>
    </location>
</feature>
<feature type="compositionally biased region" description="Low complexity" evidence="1">
    <location>
        <begin position="642"/>
        <end position="655"/>
    </location>
</feature>
<feature type="region of interest" description="Disordered" evidence="1">
    <location>
        <begin position="471"/>
        <end position="521"/>
    </location>
</feature>
<feature type="compositionally biased region" description="Basic and acidic residues" evidence="1">
    <location>
        <begin position="384"/>
        <end position="396"/>
    </location>
</feature>
<dbReference type="PANTHER" id="PTHR12771">
    <property type="entry name" value="ENGULFMENT AND CELL MOTILITY"/>
    <property type="match status" value="1"/>
</dbReference>
<sequence length="929" mass="100250">MTLDESTVVEEPPSSKLGEYDAEEDDPSDSQGLTVPGEDPPISGEDAVQAVLDLAVTTEDQAVDGEEEEDTHLTHSDGNGATLAAQEQFTPMHMSVQGEDEKPDSAAVAEPSTELPTHGDEGPATVTEILDIVTAPDELAQDANAEDDASTETAVVTDILDAVVASPSSDEQLQSTNDGIDDPIGVEEELLPSTSPPTGEAIVACAEVVGADLLVIPPPAPTAVPVIVGSMNPIEDDNDDSDDSQDEDDDKSTPLPSSLQLNDPDDDEDVLEVDEAVVGTIEIEEKQRMEKGELSKSDQQGAKTLDIAAEADNALLKALPIIKTDDTSAVGLSLGEEIRVAHVTTLEPSSPSSDIHKMAGGAPPVSKLSTDTAFGISYQSIRRKIDEPNTTADEHGYSLPSGPAFPDEREFENEMEMASDLSFSVATVASSSPSKSGDLVVGSDEDEFAFDIKPAAELNSLSEDELRARRESLENQKRKEEEELLKELKRATDEEKRIIESSHTTESGPSDATGVTASESDALSLTELHNIYKRGLGDQEVLMDENDAAEKTENPQIVRSMSVMGRIFSQAQGPTETIAEEVDGGDSEHEDHDDNHGGINNVNIDDGNTEDTKTVTEKSDADEASAWREIKLVQHRQPQEQSESTKNNSSSESASVSRISYAEAAGYYAETPDVMQNRDIIVSEDFPRGSCLTCLSRPRLTFAGAIEERDRVFCIAATAFDAHNDVVVGMLQTIYRKITKTPRDVFLIGRHWEDIGFQGTDPSTDLRGCGVLSLLQTLYLVDTYPDLAHRFHTLSQHPTRHFPFACVLINVTLQCVVSLRNGVLYSECNKHASVLSGMNRLYIALVSQLHDTIQSRSDEIPLILKDVLGRGGTNPEKVIDEAFDGAALRPSRPAASATSNSKTKGTDRKETDNNLEFTEIGLHSVDEEP</sequence>
<feature type="region of interest" description="Disordered" evidence="1">
    <location>
        <begin position="570"/>
        <end position="655"/>
    </location>
</feature>
<feature type="compositionally biased region" description="Acidic residues" evidence="1">
    <location>
        <begin position="234"/>
        <end position="250"/>
    </location>
</feature>
<protein>
    <submittedName>
        <fullName evidence="3">Unnamed protein product</fullName>
    </submittedName>
</protein>
<proteinExistence type="predicted"/>
<comment type="caution">
    <text evidence="3">The sequence shown here is derived from an EMBL/GenBank/DDBJ whole genome shotgun (WGS) entry which is preliminary data.</text>
</comment>
<evidence type="ECO:0000259" key="2">
    <source>
        <dbReference type="PROSITE" id="PS51335"/>
    </source>
</evidence>
<feature type="compositionally biased region" description="Basic and acidic residues" evidence="1">
    <location>
        <begin position="471"/>
        <end position="500"/>
    </location>
</feature>
<feature type="compositionally biased region" description="Acidic residues" evidence="1">
    <location>
        <begin position="179"/>
        <end position="190"/>
    </location>
</feature>
<feature type="compositionally biased region" description="Low complexity" evidence="1">
    <location>
        <begin position="597"/>
        <end position="606"/>
    </location>
</feature>
<feature type="compositionally biased region" description="Low complexity" evidence="1">
    <location>
        <begin position="887"/>
        <end position="897"/>
    </location>
</feature>
<feature type="region of interest" description="Disordered" evidence="1">
    <location>
        <begin position="536"/>
        <end position="557"/>
    </location>
</feature>
<feature type="compositionally biased region" description="Acidic residues" evidence="1">
    <location>
        <begin position="263"/>
        <end position="272"/>
    </location>
</feature>
<feature type="compositionally biased region" description="Polar residues" evidence="1">
    <location>
        <begin position="501"/>
        <end position="521"/>
    </location>
</feature>
<feature type="region of interest" description="Disordered" evidence="1">
    <location>
        <begin position="230"/>
        <end position="272"/>
    </location>
</feature>
<evidence type="ECO:0000256" key="1">
    <source>
        <dbReference type="SAM" id="MobiDB-lite"/>
    </source>
</evidence>
<dbReference type="PROSITE" id="PS51335">
    <property type="entry name" value="ELMO"/>
    <property type="match status" value="1"/>
</dbReference>
<dbReference type="AlphaFoldDB" id="A0A9W6X760"/>
<dbReference type="Proteomes" id="UP001165121">
    <property type="component" value="Unassembled WGS sequence"/>
</dbReference>
<name>A0A9W6X760_9STRA</name>
<dbReference type="EMBL" id="BSXT01000712">
    <property type="protein sequence ID" value="GMF32871.1"/>
    <property type="molecule type" value="Genomic_DNA"/>
</dbReference>
<feature type="region of interest" description="Disordered" evidence="1">
    <location>
        <begin position="384"/>
        <end position="407"/>
    </location>
</feature>
<keyword evidence="4" id="KW-1185">Reference proteome</keyword>
<dbReference type="Pfam" id="PF04727">
    <property type="entry name" value="ELMO_CED12"/>
    <property type="match status" value="1"/>
</dbReference>
<evidence type="ECO:0000313" key="4">
    <source>
        <dbReference type="Proteomes" id="UP001165121"/>
    </source>
</evidence>
<evidence type="ECO:0000313" key="3">
    <source>
        <dbReference type="EMBL" id="GMF32871.1"/>
    </source>
</evidence>
<feature type="region of interest" description="Disordered" evidence="1">
    <location>
        <begin position="346"/>
        <end position="366"/>
    </location>
</feature>
<feature type="domain" description="ELMO" evidence="2">
    <location>
        <begin position="722"/>
        <end position="879"/>
    </location>
</feature>
<gene>
    <name evidence="3" type="ORF">Pfra01_000796100</name>
</gene>
<dbReference type="OrthoDB" id="266227at2759"/>
<accession>A0A9W6X760</accession>